<feature type="transmembrane region" description="Helical" evidence="1">
    <location>
        <begin position="220"/>
        <end position="245"/>
    </location>
</feature>
<feature type="transmembrane region" description="Helical" evidence="1">
    <location>
        <begin position="86"/>
        <end position="112"/>
    </location>
</feature>
<accession>A0ABW3L7H8</accession>
<comment type="caution">
    <text evidence="2">The sequence shown here is derived from an EMBL/GenBank/DDBJ whole genome shotgun (WGS) entry which is preliminary data.</text>
</comment>
<keyword evidence="1" id="KW-0472">Membrane</keyword>
<feature type="transmembrane region" description="Helical" evidence="1">
    <location>
        <begin position="17"/>
        <end position="36"/>
    </location>
</feature>
<reference evidence="3" key="1">
    <citation type="journal article" date="2019" name="Int. J. Syst. Evol. Microbiol.">
        <title>The Global Catalogue of Microorganisms (GCM) 10K type strain sequencing project: providing services to taxonomists for standard genome sequencing and annotation.</title>
        <authorList>
            <consortium name="The Broad Institute Genomics Platform"/>
            <consortium name="The Broad Institute Genome Sequencing Center for Infectious Disease"/>
            <person name="Wu L."/>
            <person name="Ma J."/>
        </authorList>
    </citation>
    <scope>NUCLEOTIDE SEQUENCE [LARGE SCALE GENOMIC DNA]</scope>
    <source>
        <strain evidence="3">CCUG 56607</strain>
    </source>
</reference>
<organism evidence="2 3">
    <name type="scientific">Thalassobacillus hwangdonensis</name>
    <dbReference type="NCBI Taxonomy" id="546108"/>
    <lineage>
        <taxon>Bacteria</taxon>
        <taxon>Bacillati</taxon>
        <taxon>Bacillota</taxon>
        <taxon>Bacilli</taxon>
        <taxon>Bacillales</taxon>
        <taxon>Bacillaceae</taxon>
        <taxon>Thalassobacillus</taxon>
    </lineage>
</organism>
<dbReference type="Proteomes" id="UP001596990">
    <property type="component" value="Unassembled WGS sequence"/>
</dbReference>
<gene>
    <name evidence="2" type="ORF">ACFQ2J_15400</name>
</gene>
<keyword evidence="3" id="KW-1185">Reference proteome</keyword>
<feature type="transmembrane region" description="Helical" evidence="1">
    <location>
        <begin position="124"/>
        <end position="150"/>
    </location>
</feature>
<keyword evidence="1" id="KW-1133">Transmembrane helix</keyword>
<feature type="transmembrane region" description="Helical" evidence="1">
    <location>
        <begin position="157"/>
        <end position="177"/>
    </location>
</feature>
<dbReference type="RefSeq" id="WP_386062425.1">
    <property type="nucleotide sequence ID" value="NZ_JBHTKL010000005.1"/>
</dbReference>
<name>A0ABW3L7H8_9BACI</name>
<proteinExistence type="predicted"/>
<evidence type="ECO:0000313" key="3">
    <source>
        <dbReference type="Proteomes" id="UP001596990"/>
    </source>
</evidence>
<dbReference type="EMBL" id="JBHTKL010000005">
    <property type="protein sequence ID" value="MFD1020574.1"/>
    <property type="molecule type" value="Genomic_DNA"/>
</dbReference>
<keyword evidence="1" id="KW-0812">Transmembrane</keyword>
<evidence type="ECO:0000313" key="2">
    <source>
        <dbReference type="EMBL" id="MFD1020574.1"/>
    </source>
</evidence>
<evidence type="ECO:0000256" key="1">
    <source>
        <dbReference type="SAM" id="Phobius"/>
    </source>
</evidence>
<feature type="transmembrane region" description="Helical" evidence="1">
    <location>
        <begin position="42"/>
        <end position="65"/>
    </location>
</feature>
<sequence>MSTWSGLWFKEWKMMQVTYLVTLSLCVAAVLFGPAFLGFDEIYLVSGIVIALLVFMFPALLMTSLNKETDQLAQFLHTPVSGMKLIGVKFLQSGLVVGLLGVCFSLITILTVQPYAGLDFDQLLLYGMYFLLLALGQGLTLAIIVFFLWVVNGILRVYIGGVSIAISIGIFILMMYLEERIAATELFQRITTWGELSIPASDMSFIFSGAAVEIGMEDGFVFMLGVPLFWSVILIAMFALGLFLLDRKVEV</sequence>
<evidence type="ECO:0008006" key="4">
    <source>
        <dbReference type="Google" id="ProtNLM"/>
    </source>
</evidence>
<protein>
    <recommendedName>
        <fullName evidence="4">ABC-2 family transporter protein</fullName>
    </recommendedName>
</protein>